<feature type="transmembrane region" description="Helical" evidence="6">
    <location>
        <begin position="370"/>
        <end position="393"/>
    </location>
</feature>
<keyword evidence="3 6" id="KW-0812">Transmembrane</keyword>
<evidence type="ECO:0000256" key="5">
    <source>
        <dbReference type="ARBA" id="ARBA00023136"/>
    </source>
</evidence>
<sequence>MENFLAKFVLKNAKWLILIFTILGIIFGTYSFINIRVNAELTELAPKGVPEFDNLIKFTKEKVVSNSLLVVVKVQKVKNIPEFARELKESFEQTPYISGAEPFDNPETMIKYGIFAVDESNLNNILGYYNAVINVEPRSVIDFRFWRNLGISVSVVSNYVNEFFARSGIRKYYLYSKDGELLLMNFSMAKPVTDVDFINEAIPKLKEISKRLSEKWNVELLFSGSAMNNYLGNQQVKKDFQTTTIISLIGISIILLVSYGSTSAMLFLFYSMLLSMGISLGIIILLFKEINIITSFVNAMLLGLGIDYGIHITAKIHENLRLYGKNRESIIEAIRENFVPSLVSAITTSLALLAIALSPSIPLKQMGISSAIGVIVFFLVMNLLIPAFYYKFISKITIPKKEYFSRFVEITRKFHPLTLAVWVVLIVASVFAYFAVKDFSYTPPGLVSQDSEAVIALNLATKEFGEFGIGQVVVGAKSFEELKAIKEYLENSRYFSNTFSILNFVENPERISEIETTFYKEIFNVVNEPILVVIFQKYKLYNSLIETLKMLRTTKTFEDVLTNIEKDIPLLFFNDLEGNKYFLIYAKENIDLWIDNNLKLIYGEVLKNYTVFGYPALFYKVMRYLVASVSKAVYFVFAAILLILMIDQRNIFKAFKISFLVILSILATIGLGYFGYNIDLTFLNLLIVPIFLGMGVDSMVHLSHSIRYGRESVIKTEKAVTVSIFTTIMAFGSFMMAQGKLLKEFGILVVIGLVISWFVSIFIYLNGEDKPKKN</sequence>
<accession>A0A1M5RXA1</accession>
<dbReference type="PANTHER" id="PTHR33406:SF13">
    <property type="entry name" value="MEMBRANE PROTEIN YDFJ"/>
    <property type="match status" value="1"/>
</dbReference>
<dbReference type="InterPro" id="IPR050545">
    <property type="entry name" value="Mycobact_MmpL"/>
</dbReference>
<keyword evidence="9" id="KW-1185">Reference proteome</keyword>
<feature type="transmembrane region" description="Helical" evidence="6">
    <location>
        <begin position="337"/>
        <end position="358"/>
    </location>
</feature>
<feature type="transmembrane region" description="Helical" evidence="6">
    <location>
        <begin position="624"/>
        <end position="645"/>
    </location>
</feature>
<comment type="subcellular location">
    <subcellularLocation>
        <location evidence="1">Cell membrane</location>
        <topology evidence="1">Multi-pass membrane protein</topology>
    </subcellularLocation>
</comment>
<dbReference type="PANTHER" id="PTHR33406">
    <property type="entry name" value="MEMBRANE PROTEIN MJ1562-RELATED"/>
    <property type="match status" value="1"/>
</dbReference>
<feature type="transmembrane region" description="Helical" evidence="6">
    <location>
        <begin position="240"/>
        <end position="259"/>
    </location>
</feature>
<gene>
    <name evidence="8" type="ORF">SAMN02745199_0663</name>
</gene>
<dbReference type="Gene3D" id="1.20.1640.10">
    <property type="entry name" value="Multidrug efflux transporter AcrB transmembrane domain"/>
    <property type="match status" value="2"/>
</dbReference>
<keyword evidence="4 6" id="KW-1133">Transmembrane helix</keyword>
<name>A0A1M5RXA1_9BACT</name>
<feature type="transmembrane region" description="Helical" evidence="6">
    <location>
        <begin position="266"/>
        <end position="287"/>
    </location>
</feature>
<organism evidence="8 9">
    <name type="scientific">Thermosipho atlanticus DSM 15807</name>
    <dbReference type="NCBI Taxonomy" id="1123380"/>
    <lineage>
        <taxon>Bacteria</taxon>
        <taxon>Thermotogati</taxon>
        <taxon>Thermotogota</taxon>
        <taxon>Thermotogae</taxon>
        <taxon>Thermotogales</taxon>
        <taxon>Fervidobacteriaceae</taxon>
        <taxon>Thermosipho</taxon>
    </lineage>
</organism>
<dbReference type="RefSeq" id="WP_073072168.1">
    <property type="nucleotide sequence ID" value="NZ_FQXN01000002.1"/>
</dbReference>
<dbReference type="EMBL" id="FQXN01000002">
    <property type="protein sequence ID" value="SHH30648.1"/>
    <property type="molecule type" value="Genomic_DNA"/>
</dbReference>
<evidence type="ECO:0000313" key="8">
    <source>
        <dbReference type="EMBL" id="SHH30648.1"/>
    </source>
</evidence>
<dbReference type="SUPFAM" id="SSF82866">
    <property type="entry name" value="Multidrug efflux transporter AcrB transmembrane domain"/>
    <property type="match status" value="2"/>
</dbReference>
<reference evidence="9" key="1">
    <citation type="submission" date="2016-11" db="EMBL/GenBank/DDBJ databases">
        <authorList>
            <person name="Varghese N."/>
            <person name="Submissions S."/>
        </authorList>
    </citation>
    <scope>NUCLEOTIDE SEQUENCE [LARGE SCALE GENOMIC DNA]</scope>
    <source>
        <strain evidence="9">DSM 15807</strain>
    </source>
</reference>
<dbReference type="GO" id="GO:0005886">
    <property type="term" value="C:plasma membrane"/>
    <property type="evidence" value="ECO:0007669"/>
    <property type="project" value="UniProtKB-SubCell"/>
</dbReference>
<evidence type="ECO:0000256" key="2">
    <source>
        <dbReference type="ARBA" id="ARBA00022475"/>
    </source>
</evidence>
<proteinExistence type="predicted"/>
<keyword evidence="5 6" id="KW-0472">Membrane</keyword>
<feature type="transmembrane region" description="Helical" evidence="6">
    <location>
        <begin position="745"/>
        <end position="765"/>
    </location>
</feature>
<evidence type="ECO:0000313" key="9">
    <source>
        <dbReference type="Proteomes" id="UP000242592"/>
    </source>
</evidence>
<feature type="transmembrane region" description="Helical" evidence="6">
    <location>
        <begin position="657"/>
        <end position="676"/>
    </location>
</feature>
<evidence type="ECO:0000259" key="7">
    <source>
        <dbReference type="Pfam" id="PF03176"/>
    </source>
</evidence>
<keyword evidence="2" id="KW-1003">Cell membrane</keyword>
<evidence type="ECO:0000256" key="3">
    <source>
        <dbReference type="ARBA" id="ARBA00022692"/>
    </source>
</evidence>
<dbReference type="STRING" id="1123380.SAMN02745199_0663"/>
<feature type="transmembrane region" description="Helical" evidence="6">
    <location>
        <begin position="720"/>
        <end position="739"/>
    </location>
</feature>
<feature type="transmembrane region" description="Helical" evidence="6">
    <location>
        <begin position="414"/>
        <end position="436"/>
    </location>
</feature>
<feature type="transmembrane region" description="Helical" evidence="6">
    <location>
        <begin position="682"/>
        <end position="700"/>
    </location>
</feature>
<dbReference type="AlphaFoldDB" id="A0A1M5RXA1"/>
<evidence type="ECO:0000256" key="4">
    <source>
        <dbReference type="ARBA" id="ARBA00022989"/>
    </source>
</evidence>
<protein>
    <recommendedName>
        <fullName evidence="7">Membrane transport protein MMPL domain-containing protein</fullName>
    </recommendedName>
</protein>
<feature type="transmembrane region" description="Helical" evidence="6">
    <location>
        <begin position="12"/>
        <end position="33"/>
    </location>
</feature>
<evidence type="ECO:0000256" key="6">
    <source>
        <dbReference type="SAM" id="Phobius"/>
    </source>
</evidence>
<dbReference type="InterPro" id="IPR004869">
    <property type="entry name" value="MMPL_dom"/>
</dbReference>
<dbReference type="OrthoDB" id="49344at2"/>
<evidence type="ECO:0000256" key="1">
    <source>
        <dbReference type="ARBA" id="ARBA00004651"/>
    </source>
</evidence>
<feature type="domain" description="Membrane transport protein MMPL" evidence="7">
    <location>
        <begin position="173"/>
        <end position="389"/>
    </location>
</feature>
<dbReference type="Proteomes" id="UP000242592">
    <property type="component" value="Unassembled WGS sequence"/>
</dbReference>
<dbReference type="Pfam" id="PF03176">
    <property type="entry name" value="MMPL"/>
    <property type="match status" value="1"/>
</dbReference>